<evidence type="ECO:0000256" key="7">
    <source>
        <dbReference type="ARBA" id="ARBA00023042"/>
    </source>
</evidence>
<protein>
    <recommendedName>
        <fullName evidence="2">mRNA guanylyltransferase</fullName>
        <ecNumber evidence="2">2.7.7.50</ecNumber>
    </recommendedName>
</protein>
<dbReference type="GO" id="GO:0005634">
    <property type="term" value="C:nucleus"/>
    <property type="evidence" value="ECO:0007669"/>
    <property type="project" value="UniProtKB-SubCell"/>
</dbReference>
<feature type="region of interest" description="Disordered" evidence="11">
    <location>
        <begin position="404"/>
        <end position="457"/>
    </location>
</feature>
<dbReference type="EC" id="2.7.7.50" evidence="2"/>
<dbReference type="RefSeq" id="XP_025596905.1">
    <property type="nucleotide sequence ID" value="XM_025744620.1"/>
</dbReference>
<accession>A0A316Z5R0</accession>
<keyword evidence="4" id="KW-0808">Transferase</keyword>
<keyword evidence="3" id="KW-0507">mRNA processing</keyword>
<keyword evidence="7" id="KW-0506">mRNA capping</keyword>
<dbReference type="GO" id="GO:0004484">
    <property type="term" value="F:mRNA guanylyltransferase activity"/>
    <property type="evidence" value="ECO:0007669"/>
    <property type="project" value="UniProtKB-EC"/>
</dbReference>
<dbReference type="Proteomes" id="UP000245946">
    <property type="component" value="Unassembled WGS sequence"/>
</dbReference>
<keyword evidence="8" id="KW-0342">GTP-binding</keyword>
<evidence type="ECO:0000256" key="11">
    <source>
        <dbReference type="SAM" id="MobiDB-lite"/>
    </source>
</evidence>
<sequence>MPATSLPGPSGSVPQAVPDVPGARVDEQRSESLKAHVAKLCQLQHTRFPGAQPVSFTKASLDLLLTEDFWVCEKSDGQRVLVLIAWNKFAHRQEVFLIDRKNIYREQSRALFFPHFEKPRGKPEDRIVQDIGSRWKALHETVLDGELVWDTLKDGRRKLRLLLFDALVIDGQNMASRTLEKRYGRLQAYVYKPFVDFMRENPQRARDMDFEIFVKTMDLGYGIQAVLKDRIPRLEHGNDGLIFTCITSGYTCGTDSKIIKWKPPYENTIDFKLRLRFPPDLAVDPRGNVPDLSAKPFFALDQFVGRERGSTSDGYEYFDWLHVEDDEWEQMKASGQQFDDVVVEVSWDLKGGPLSADGEPTPGWRLHRVRDDKHDGNHHTIVQKIITSIEDGVEEDELVGAEQEMRRAWKSEERTRIRKAGLVQSRTEAPSRPEAPAGRRMGPGPPMRGVPPPGLKR</sequence>
<evidence type="ECO:0000313" key="15">
    <source>
        <dbReference type="Proteomes" id="UP000245946"/>
    </source>
</evidence>
<evidence type="ECO:0000256" key="8">
    <source>
        <dbReference type="ARBA" id="ARBA00023134"/>
    </source>
</evidence>
<evidence type="ECO:0000256" key="1">
    <source>
        <dbReference type="ARBA" id="ARBA00004123"/>
    </source>
</evidence>
<comment type="catalytic activity">
    <reaction evidence="10">
        <text>a 5'-end diphospho-ribonucleoside in mRNA + GTP + H(+) = a 5'-end (5'-triphosphoguanosine)-ribonucleoside in mRNA + diphosphate</text>
        <dbReference type="Rhea" id="RHEA:67012"/>
        <dbReference type="Rhea" id="RHEA-COMP:17165"/>
        <dbReference type="Rhea" id="RHEA-COMP:17166"/>
        <dbReference type="ChEBI" id="CHEBI:15378"/>
        <dbReference type="ChEBI" id="CHEBI:33019"/>
        <dbReference type="ChEBI" id="CHEBI:37565"/>
        <dbReference type="ChEBI" id="CHEBI:167616"/>
        <dbReference type="ChEBI" id="CHEBI:167617"/>
        <dbReference type="EC" id="2.7.7.50"/>
    </reaction>
    <physiologicalReaction direction="left-to-right" evidence="10">
        <dbReference type="Rhea" id="RHEA:67013"/>
    </physiologicalReaction>
</comment>
<dbReference type="GO" id="GO:0005525">
    <property type="term" value="F:GTP binding"/>
    <property type="evidence" value="ECO:0007669"/>
    <property type="project" value="UniProtKB-KW"/>
</dbReference>
<evidence type="ECO:0000259" key="13">
    <source>
        <dbReference type="Pfam" id="PF03919"/>
    </source>
</evidence>
<dbReference type="PANTHER" id="PTHR10367">
    <property type="entry name" value="MRNA-CAPPING ENZYME"/>
    <property type="match status" value="1"/>
</dbReference>
<dbReference type="InterPro" id="IPR051029">
    <property type="entry name" value="mRNA_Capping_Enz/RNA_Phosphat"/>
</dbReference>
<feature type="compositionally biased region" description="Low complexity" evidence="11">
    <location>
        <begin position="432"/>
        <end position="442"/>
    </location>
</feature>
<dbReference type="EMBL" id="KZ819298">
    <property type="protein sequence ID" value="PWN96626.1"/>
    <property type="molecule type" value="Genomic_DNA"/>
</dbReference>
<dbReference type="GO" id="GO:0006370">
    <property type="term" value="P:7-methylguanosine mRNA capping"/>
    <property type="evidence" value="ECO:0007669"/>
    <property type="project" value="UniProtKB-KW"/>
</dbReference>
<comment type="subcellular location">
    <subcellularLocation>
        <location evidence="1">Nucleus</location>
    </subcellularLocation>
</comment>
<dbReference type="SUPFAM" id="SSF56091">
    <property type="entry name" value="DNA ligase/mRNA capping enzyme, catalytic domain"/>
    <property type="match status" value="1"/>
</dbReference>
<feature type="domain" description="mRNA capping enzyme C-terminal" evidence="13">
    <location>
        <begin position="266"/>
        <end position="399"/>
    </location>
</feature>
<dbReference type="Pfam" id="PF01331">
    <property type="entry name" value="mRNA_cap_enzyme"/>
    <property type="match status" value="1"/>
</dbReference>
<dbReference type="InterPro" id="IPR001339">
    <property type="entry name" value="mRNA_cap_enzyme_adenylation"/>
</dbReference>
<keyword evidence="9" id="KW-0539">Nucleus</keyword>
<dbReference type="Gene3D" id="3.30.470.30">
    <property type="entry name" value="DNA ligase/mRNA capping enzyme"/>
    <property type="match status" value="1"/>
</dbReference>
<reference evidence="14 15" key="1">
    <citation type="journal article" date="2018" name="Mol. Biol. Evol.">
        <title>Broad Genomic Sampling Reveals a Smut Pathogenic Ancestry of the Fungal Clade Ustilaginomycotina.</title>
        <authorList>
            <person name="Kijpornyongpan T."/>
            <person name="Mondo S.J."/>
            <person name="Barry K."/>
            <person name="Sandor L."/>
            <person name="Lee J."/>
            <person name="Lipzen A."/>
            <person name="Pangilinan J."/>
            <person name="LaButti K."/>
            <person name="Hainaut M."/>
            <person name="Henrissat B."/>
            <person name="Grigoriev I.V."/>
            <person name="Spatafora J.W."/>
            <person name="Aime M.C."/>
        </authorList>
    </citation>
    <scope>NUCLEOTIDE SEQUENCE [LARGE SCALE GENOMIC DNA]</scope>
    <source>
        <strain evidence="14 15">MCA 4186</strain>
    </source>
</reference>
<keyword evidence="5" id="KW-0548">Nucleotidyltransferase</keyword>
<name>A0A316Z5R0_9BASI</name>
<dbReference type="InterPro" id="IPR013846">
    <property type="entry name" value="mRNA_cap_enzyme_C"/>
</dbReference>
<dbReference type="PANTHER" id="PTHR10367:SF17">
    <property type="entry name" value="MRNA-CAPPING ENZYME"/>
    <property type="match status" value="1"/>
</dbReference>
<evidence type="ECO:0000256" key="4">
    <source>
        <dbReference type="ARBA" id="ARBA00022679"/>
    </source>
</evidence>
<evidence type="ECO:0000256" key="9">
    <source>
        <dbReference type="ARBA" id="ARBA00023242"/>
    </source>
</evidence>
<feature type="region of interest" description="Disordered" evidence="11">
    <location>
        <begin position="1"/>
        <end position="25"/>
    </location>
</feature>
<feature type="compositionally biased region" description="Basic and acidic residues" evidence="11">
    <location>
        <begin position="404"/>
        <end position="415"/>
    </location>
</feature>
<dbReference type="OrthoDB" id="200924at2759"/>
<keyword evidence="15" id="KW-1185">Reference proteome</keyword>
<evidence type="ECO:0000256" key="5">
    <source>
        <dbReference type="ARBA" id="ARBA00022695"/>
    </source>
</evidence>
<dbReference type="SUPFAM" id="SSF50249">
    <property type="entry name" value="Nucleic acid-binding proteins"/>
    <property type="match status" value="1"/>
</dbReference>
<feature type="domain" description="mRNA capping enzyme adenylation" evidence="12">
    <location>
        <begin position="52"/>
        <end position="262"/>
    </location>
</feature>
<proteinExistence type="predicted"/>
<dbReference type="AlphaFoldDB" id="A0A316Z5R0"/>
<evidence type="ECO:0000256" key="3">
    <source>
        <dbReference type="ARBA" id="ARBA00022664"/>
    </source>
</evidence>
<dbReference type="GeneID" id="37272164"/>
<dbReference type="Gene3D" id="2.40.50.140">
    <property type="entry name" value="Nucleic acid-binding proteins"/>
    <property type="match status" value="1"/>
</dbReference>
<dbReference type="Pfam" id="PF03919">
    <property type="entry name" value="mRNA_cap_C"/>
    <property type="match status" value="1"/>
</dbReference>
<feature type="compositionally biased region" description="Pro residues" evidence="11">
    <location>
        <begin position="443"/>
        <end position="457"/>
    </location>
</feature>
<evidence type="ECO:0000313" key="14">
    <source>
        <dbReference type="EMBL" id="PWN96626.1"/>
    </source>
</evidence>
<evidence type="ECO:0000256" key="6">
    <source>
        <dbReference type="ARBA" id="ARBA00022741"/>
    </source>
</evidence>
<evidence type="ECO:0000259" key="12">
    <source>
        <dbReference type="Pfam" id="PF01331"/>
    </source>
</evidence>
<dbReference type="STRING" id="58919.A0A316Z5R0"/>
<dbReference type="InterPro" id="IPR012340">
    <property type="entry name" value="NA-bd_OB-fold"/>
</dbReference>
<dbReference type="GO" id="GO:0005524">
    <property type="term" value="F:ATP binding"/>
    <property type="evidence" value="ECO:0007669"/>
    <property type="project" value="InterPro"/>
</dbReference>
<gene>
    <name evidence="14" type="ORF">FA09DRAFT_343830</name>
</gene>
<evidence type="ECO:0000256" key="2">
    <source>
        <dbReference type="ARBA" id="ARBA00012475"/>
    </source>
</evidence>
<dbReference type="CDD" id="cd07895">
    <property type="entry name" value="Adenylation_mRNA_capping"/>
    <property type="match status" value="1"/>
</dbReference>
<organism evidence="14 15">
    <name type="scientific">Tilletiopsis washingtonensis</name>
    <dbReference type="NCBI Taxonomy" id="58919"/>
    <lineage>
        <taxon>Eukaryota</taxon>
        <taxon>Fungi</taxon>
        <taxon>Dikarya</taxon>
        <taxon>Basidiomycota</taxon>
        <taxon>Ustilaginomycotina</taxon>
        <taxon>Exobasidiomycetes</taxon>
        <taxon>Entylomatales</taxon>
        <taxon>Entylomatales incertae sedis</taxon>
        <taxon>Tilletiopsis</taxon>
    </lineage>
</organism>
<keyword evidence="6" id="KW-0547">Nucleotide-binding</keyword>
<evidence type="ECO:0000256" key="10">
    <source>
        <dbReference type="ARBA" id="ARBA00044624"/>
    </source>
</evidence>